<keyword evidence="2" id="KW-1185">Reference proteome</keyword>
<sequence length="68" mass="7441">MSPTAVFANSGLPSLPRLTLRHPFLTLVLGSATSLPRPLRLDQAVSESGRTLLRREQALRREGMPCLS</sequence>
<comment type="caution">
    <text evidence="1">The sequence shown here is derived from an EMBL/GenBank/DDBJ whole genome shotgun (WGS) entry which is preliminary data.</text>
</comment>
<dbReference type="EMBL" id="WOWK01000033">
    <property type="protein sequence ID" value="KAF0325941.1"/>
    <property type="molecule type" value="Genomic_DNA"/>
</dbReference>
<protein>
    <submittedName>
        <fullName evidence="1">Uncharacterized protein</fullName>
    </submittedName>
</protein>
<dbReference type="Proteomes" id="UP000434172">
    <property type="component" value="Unassembled WGS sequence"/>
</dbReference>
<evidence type="ECO:0000313" key="2">
    <source>
        <dbReference type="Proteomes" id="UP000434172"/>
    </source>
</evidence>
<accession>A0A8H3WHP1</accession>
<name>A0A8H3WHP1_9PEZI</name>
<evidence type="ECO:0000313" key="1">
    <source>
        <dbReference type="EMBL" id="KAF0325941.1"/>
    </source>
</evidence>
<proteinExistence type="predicted"/>
<reference evidence="1 2" key="1">
    <citation type="submission" date="2019-12" db="EMBL/GenBank/DDBJ databases">
        <title>A genome sequence resource for the geographically widespread anthracnose pathogen Colletotrichum asianum.</title>
        <authorList>
            <person name="Meng Y."/>
        </authorList>
    </citation>
    <scope>NUCLEOTIDE SEQUENCE [LARGE SCALE GENOMIC DNA]</scope>
    <source>
        <strain evidence="1 2">ICMP 18580</strain>
    </source>
</reference>
<dbReference type="AlphaFoldDB" id="A0A8H3WHP1"/>
<gene>
    <name evidence="1" type="ORF">GQ607_006759</name>
</gene>
<organism evidence="1 2">
    <name type="scientific">Colletotrichum asianum</name>
    <dbReference type="NCBI Taxonomy" id="702518"/>
    <lineage>
        <taxon>Eukaryota</taxon>
        <taxon>Fungi</taxon>
        <taxon>Dikarya</taxon>
        <taxon>Ascomycota</taxon>
        <taxon>Pezizomycotina</taxon>
        <taxon>Sordariomycetes</taxon>
        <taxon>Hypocreomycetidae</taxon>
        <taxon>Glomerellales</taxon>
        <taxon>Glomerellaceae</taxon>
        <taxon>Colletotrichum</taxon>
        <taxon>Colletotrichum gloeosporioides species complex</taxon>
    </lineage>
</organism>